<dbReference type="AlphaFoldDB" id="A0A941GQG8"/>
<dbReference type="SUPFAM" id="SSF53448">
    <property type="entry name" value="Nucleotide-diphospho-sugar transferases"/>
    <property type="match status" value="1"/>
</dbReference>
<evidence type="ECO:0000313" key="2">
    <source>
        <dbReference type="Proteomes" id="UP000767446"/>
    </source>
</evidence>
<dbReference type="Pfam" id="PF13704">
    <property type="entry name" value="Glyco_tranf_2_4"/>
    <property type="match status" value="1"/>
</dbReference>
<reference evidence="1" key="1">
    <citation type="submission" date="2021-02" db="EMBL/GenBank/DDBJ databases">
        <title>Metagenome analyses of Stigonema ocellatum DSM 106950, Chlorogloea purpurea SAG 13.99 and Gomphosphaeria aponina DSM 107014.</title>
        <authorList>
            <person name="Marter P."/>
            <person name="Huang S."/>
        </authorList>
    </citation>
    <scope>NUCLEOTIDE SEQUENCE</scope>
    <source>
        <strain evidence="1">JP213</strain>
    </source>
</reference>
<accession>A0A941GQG8</accession>
<dbReference type="EMBL" id="JADQBC010000022">
    <property type="protein sequence ID" value="MBR8827191.1"/>
    <property type="molecule type" value="Genomic_DNA"/>
</dbReference>
<dbReference type="InterPro" id="IPR029044">
    <property type="entry name" value="Nucleotide-diphossugar_trans"/>
</dbReference>
<protein>
    <submittedName>
        <fullName evidence="1">Glycosyltransferase family 2 protein</fullName>
    </submittedName>
</protein>
<dbReference type="Proteomes" id="UP000767446">
    <property type="component" value="Unassembled WGS sequence"/>
</dbReference>
<gene>
    <name evidence="1" type="ORF">DSM107014_04675</name>
</gene>
<proteinExistence type="predicted"/>
<dbReference type="Gene3D" id="3.90.550.10">
    <property type="entry name" value="Spore Coat Polysaccharide Biosynthesis Protein SpsA, Chain A"/>
    <property type="match status" value="1"/>
</dbReference>
<sequence>MERKKIVEILDVVRVSKINTEKLLGFAIDSPRKGEVENNETIQVSGWVLGKQSQAVAVELVSGIKVIKTIPINQIRQDVTKIHKISGTEKCGFVNSVNLKQILPNNEIWIKAVLEDQSVVSIGLIKIAQNPEQSQEIEIKGQPKPSRDWLQKVKADLGGWPKAKLPQAGEEEKTRVAGVSLVKDEADIIYYNLVWHYSIGIKRFVILNNMSRDGTGKEIRRFANDYPEAMVYLIEDRERGHYQGRKMTAAAEFAHRMWQAEWILPFDGDEILCPLQVTLDTTLAAISKEHKFIGLPYRNHILREFYDDSEPNPLKRITHRVKNDIPDHKVLIRWKRGMVIGEGNHKVHDGGLLPVTLSGKEVGILMRHYRFRSQEHIKRKLINMKEGFNAATELRMGPLHSKWNKEYKEKGKNFFEEFYQNELNDHKNAVDDPAVISI</sequence>
<organism evidence="1 2">
    <name type="scientific">Gomphosphaeria aponina SAG 52.96 = DSM 107014</name>
    <dbReference type="NCBI Taxonomy" id="1521640"/>
    <lineage>
        <taxon>Bacteria</taxon>
        <taxon>Bacillati</taxon>
        <taxon>Cyanobacteriota</taxon>
        <taxon>Cyanophyceae</taxon>
        <taxon>Oscillatoriophycideae</taxon>
        <taxon>Chroococcales</taxon>
        <taxon>Gomphosphaeriaceae</taxon>
        <taxon>Gomphosphaeria</taxon>
    </lineage>
</organism>
<comment type="caution">
    <text evidence="1">The sequence shown here is derived from an EMBL/GenBank/DDBJ whole genome shotgun (WGS) entry which is preliminary data.</text>
</comment>
<evidence type="ECO:0000313" key="1">
    <source>
        <dbReference type="EMBL" id="MBR8827191.1"/>
    </source>
</evidence>
<name>A0A941GQG8_9CHRO</name>